<sequence>MIRDRNLYRAEIDGLRAVAVVSVILYHAQLVLFERVWFQGGFVGVDIFFVISGYLITRIILSELQLKGSFNFLRFFEKRARRILPMLFAVIFASLPFAWQKLLPLDFVEYAQSIIASIFFASNFFFYFNTTQYGADSSLLKPLLHTWSLGVEEQFYFVFPVLATLAFRFSRSVFLGGLISISVLSFQFAVLMETRDPQLNFYLPFGRFWEFAIGSIIAYRELSGKKAGHRHFWRYLPLIGLCLIAYSVLFFDHNTPHPSYYTLLPVIGAAMIIGYGSNDNPAGRLLSSKPFVGLGLVSYSAYLWHFPIFAFSRIGAELPENFDKFVLISLTLALSVVSYFLIEQLFRNSVGVRRLLAALSISFSVILLVTFYIISSNGVPTNLRLGFNVKLIDTITRPSEYFEDVTSNTCKDSVVVAAAEWCKIGDAANSDFKFIVLGDSHSKSSTKTLGKIMSERGHSGLYFGTSGCLPLLDVYAFRGEPHPNLQSQECQRHVKAALRLANAQQVKKVILIARWDYYVDGSNSGDWNPITDNLFAEPKKEFAKKVYSEAVKRTYELFSRESVDLVVLLQVPHNSVNPKRIFEGLLKLRSADEIKIYLESKSEYFISVESHRKRQMIANEAWFEVEKNNSEFISIIDPTDVFCNEQKCPIYNEKHSFYFDDDHASTAGFSRLEAYFRDALAD</sequence>
<dbReference type="Pfam" id="PF01757">
    <property type="entry name" value="Acyl_transf_3"/>
    <property type="match status" value="1"/>
</dbReference>
<keyword evidence="4" id="KW-0808">Transferase</keyword>
<accession>A0A2R4MG26</accession>
<feature type="transmembrane region" description="Helical" evidence="1">
    <location>
        <begin position="257"/>
        <end position="278"/>
    </location>
</feature>
<feature type="transmembrane region" description="Helical" evidence="1">
    <location>
        <begin position="172"/>
        <end position="189"/>
    </location>
</feature>
<reference evidence="4 5" key="1">
    <citation type="submission" date="2017-05" db="EMBL/GenBank/DDBJ databases">
        <title>Genome Analysis of Maritalea myrionectae HL2708#5.</title>
        <authorList>
            <consortium name="Cotde Inc.-PKNU"/>
            <person name="Jang D."/>
            <person name="Oh H.-M."/>
        </authorList>
    </citation>
    <scope>NUCLEOTIDE SEQUENCE [LARGE SCALE GENOMIC DNA]</scope>
    <source>
        <strain evidence="4 5">HL2708#5</strain>
    </source>
</reference>
<dbReference type="AlphaFoldDB" id="A0A2R4MG26"/>
<protein>
    <submittedName>
        <fullName evidence="4">Putative peptidoglycan O-acetyltransferase YrhL</fullName>
    </submittedName>
</protein>
<dbReference type="KEGG" id="mmyr:MXMO3_02485"/>
<name>A0A2R4MG26_9HYPH</name>
<feature type="transmembrane region" description="Helical" evidence="1">
    <location>
        <begin position="232"/>
        <end position="251"/>
    </location>
</feature>
<dbReference type="PANTHER" id="PTHR23028">
    <property type="entry name" value="ACETYLTRANSFERASE"/>
    <property type="match status" value="1"/>
</dbReference>
<dbReference type="PANTHER" id="PTHR23028:SF53">
    <property type="entry name" value="ACYL_TRANSF_3 DOMAIN-CONTAINING PROTEIN"/>
    <property type="match status" value="1"/>
</dbReference>
<dbReference type="EMBL" id="CP021330">
    <property type="protein sequence ID" value="AVX04997.1"/>
    <property type="molecule type" value="Genomic_DNA"/>
</dbReference>
<dbReference type="InterPro" id="IPR002656">
    <property type="entry name" value="Acyl_transf_3_dom"/>
</dbReference>
<organism evidence="4 5">
    <name type="scientific">Maritalea myrionectae</name>
    <dbReference type="NCBI Taxonomy" id="454601"/>
    <lineage>
        <taxon>Bacteria</taxon>
        <taxon>Pseudomonadati</taxon>
        <taxon>Pseudomonadota</taxon>
        <taxon>Alphaproteobacteria</taxon>
        <taxon>Hyphomicrobiales</taxon>
        <taxon>Devosiaceae</taxon>
        <taxon>Maritalea</taxon>
    </lineage>
</organism>
<keyword evidence="1" id="KW-1133">Transmembrane helix</keyword>
<dbReference type="InterPro" id="IPR050879">
    <property type="entry name" value="Acyltransferase_3"/>
</dbReference>
<feature type="domain" description="Acyltransferase 3" evidence="2">
    <location>
        <begin position="10"/>
        <end position="336"/>
    </location>
</feature>
<evidence type="ECO:0000313" key="5">
    <source>
        <dbReference type="Proteomes" id="UP000258927"/>
    </source>
</evidence>
<feature type="transmembrane region" description="Helical" evidence="1">
    <location>
        <begin position="36"/>
        <end position="61"/>
    </location>
</feature>
<feature type="transmembrane region" description="Helical" evidence="1">
    <location>
        <begin position="290"/>
        <end position="312"/>
    </location>
</feature>
<evidence type="ECO:0000259" key="2">
    <source>
        <dbReference type="Pfam" id="PF01757"/>
    </source>
</evidence>
<feature type="transmembrane region" description="Helical" evidence="1">
    <location>
        <begin position="354"/>
        <end position="374"/>
    </location>
</feature>
<dbReference type="GO" id="GO:0016747">
    <property type="term" value="F:acyltransferase activity, transferring groups other than amino-acyl groups"/>
    <property type="evidence" value="ECO:0007669"/>
    <property type="project" value="InterPro"/>
</dbReference>
<feature type="transmembrane region" description="Helical" evidence="1">
    <location>
        <begin position="111"/>
        <end position="128"/>
    </location>
</feature>
<evidence type="ECO:0000256" key="1">
    <source>
        <dbReference type="SAM" id="Phobius"/>
    </source>
</evidence>
<evidence type="ECO:0000313" key="4">
    <source>
        <dbReference type="EMBL" id="AVX04997.1"/>
    </source>
</evidence>
<feature type="transmembrane region" description="Helical" evidence="1">
    <location>
        <begin position="12"/>
        <end position="30"/>
    </location>
</feature>
<dbReference type="GO" id="GO:0016020">
    <property type="term" value="C:membrane"/>
    <property type="evidence" value="ECO:0007669"/>
    <property type="project" value="TreeGrafter"/>
</dbReference>
<feature type="transmembrane region" description="Helical" evidence="1">
    <location>
        <begin position="82"/>
        <end position="99"/>
    </location>
</feature>
<gene>
    <name evidence="4" type="ORF">MXMO3_02485</name>
</gene>
<keyword evidence="1" id="KW-0812">Transmembrane</keyword>
<dbReference type="Proteomes" id="UP000258927">
    <property type="component" value="Chromosome"/>
</dbReference>
<dbReference type="Pfam" id="PF19040">
    <property type="entry name" value="SGNH"/>
    <property type="match status" value="1"/>
</dbReference>
<evidence type="ECO:0000259" key="3">
    <source>
        <dbReference type="Pfam" id="PF19040"/>
    </source>
</evidence>
<feature type="transmembrane region" description="Helical" evidence="1">
    <location>
        <begin position="201"/>
        <end position="220"/>
    </location>
</feature>
<dbReference type="GO" id="GO:0009103">
    <property type="term" value="P:lipopolysaccharide biosynthetic process"/>
    <property type="evidence" value="ECO:0007669"/>
    <property type="project" value="TreeGrafter"/>
</dbReference>
<keyword evidence="1" id="KW-0472">Membrane</keyword>
<proteinExistence type="predicted"/>
<dbReference type="RefSeq" id="WP_117396069.1">
    <property type="nucleotide sequence ID" value="NZ_CP021330.1"/>
</dbReference>
<feature type="domain" description="SGNH" evidence="3">
    <location>
        <begin position="418"/>
        <end position="677"/>
    </location>
</feature>
<keyword evidence="5" id="KW-1185">Reference proteome</keyword>
<dbReference type="InterPro" id="IPR043968">
    <property type="entry name" value="SGNH"/>
</dbReference>
<feature type="transmembrane region" description="Helical" evidence="1">
    <location>
        <begin position="324"/>
        <end position="342"/>
    </location>
</feature>